<dbReference type="Proteomes" id="UP001158067">
    <property type="component" value="Unassembled WGS sequence"/>
</dbReference>
<evidence type="ECO:0000256" key="1">
    <source>
        <dbReference type="SAM" id="Phobius"/>
    </source>
</evidence>
<accession>A0ABY1Q5Z3</accession>
<keyword evidence="1" id="KW-0472">Membrane</keyword>
<name>A0ABY1Q5Z3_9BACT</name>
<evidence type="ECO:0000313" key="2">
    <source>
        <dbReference type="EMBL" id="SMP60861.1"/>
    </source>
</evidence>
<keyword evidence="1" id="KW-1133">Transmembrane helix</keyword>
<reference evidence="2 3" key="1">
    <citation type="submission" date="2017-05" db="EMBL/GenBank/DDBJ databases">
        <authorList>
            <person name="Varghese N."/>
            <person name="Submissions S."/>
        </authorList>
    </citation>
    <scope>NUCLEOTIDE SEQUENCE [LARGE SCALE GENOMIC DNA]</scope>
    <source>
        <strain evidence="2 3">DSM 25457</strain>
    </source>
</reference>
<feature type="transmembrane region" description="Helical" evidence="1">
    <location>
        <begin position="138"/>
        <end position="158"/>
    </location>
</feature>
<gene>
    <name evidence="2" type="ORF">SAMN06265222_1076</name>
</gene>
<protein>
    <submittedName>
        <fullName evidence="2">Uncharacterized protein</fullName>
    </submittedName>
</protein>
<dbReference type="EMBL" id="FXUG01000007">
    <property type="protein sequence ID" value="SMP60861.1"/>
    <property type="molecule type" value="Genomic_DNA"/>
</dbReference>
<keyword evidence="3" id="KW-1185">Reference proteome</keyword>
<proteinExistence type="predicted"/>
<comment type="caution">
    <text evidence="2">The sequence shown here is derived from an EMBL/GenBank/DDBJ whole genome shotgun (WGS) entry which is preliminary data.</text>
</comment>
<feature type="transmembrane region" description="Helical" evidence="1">
    <location>
        <begin position="48"/>
        <end position="69"/>
    </location>
</feature>
<keyword evidence="1" id="KW-0812">Transmembrane</keyword>
<organism evidence="2 3">
    <name type="scientific">Neorhodopirellula lusitana</name>
    <dbReference type="NCBI Taxonomy" id="445327"/>
    <lineage>
        <taxon>Bacteria</taxon>
        <taxon>Pseudomonadati</taxon>
        <taxon>Planctomycetota</taxon>
        <taxon>Planctomycetia</taxon>
        <taxon>Pirellulales</taxon>
        <taxon>Pirellulaceae</taxon>
        <taxon>Neorhodopirellula</taxon>
    </lineage>
</organism>
<sequence>MGGRRPRYGKSPVSLVALSENERAEYEVNREFNQIVHRRNHMTTNGRLMTPLIIAIVATLISTSCLVLGRSYRIDQVELDQLDAEIGRVKTFVDQELRIEGKLSPERAREVRQSAARLRSRLSELQSNSKRSLPAQTLSALAMTGMVVSILGNGLYLYRKSRVRKNKELAP</sequence>
<evidence type="ECO:0000313" key="3">
    <source>
        <dbReference type="Proteomes" id="UP001158067"/>
    </source>
</evidence>